<evidence type="ECO:0000313" key="2">
    <source>
        <dbReference type="EMBL" id="GGR38898.1"/>
    </source>
</evidence>
<evidence type="ECO:0000256" key="1">
    <source>
        <dbReference type="SAM" id="MobiDB-lite"/>
    </source>
</evidence>
<name>A0AAV4KND7_9ACTN</name>
<feature type="region of interest" description="Disordered" evidence="1">
    <location>
        <begin position="1"/>
        <end position="78"/>
    </location>
</feature>
<accession>A0AAV4KND7</accession>
<comment type="caution">
    <text evidence="2">The sequence shown here is derived from an EMBL/GenBank/DDBJ whole genome shotgun (WGS) entry which is preliminary data.</text>
</comment>
<evidence type="ECO:0000313" key="3">
    <source>
        <dbReference type="Proteomes" id="UP000642014"/>
    </source>
</evidence>
<organism evidence="2 3">
    <name type="scientific">Streptomyces cinereoruber</name>
    <dbReference type="NCBI Taxonomy" id="67260"/>
    <lineage>
        <taxon>Bacteria</taxon>
        <taxon>Bacillati</taxon>
        <taxon>Actinomycetota</taxon>
        <taxon>Actinomycetes</taxon>
        <taxon>Kitasatosporales</taxon>
        <taxon>Streptomycetaceae</taxon>
        <taxon>Streptomyces</taxon>
    </lineage>
</organism>
<dbReference type="EMBL" id="BMSJ01000009">
    <property type="protein sequence ID" value="GGR38898.1"/>
    <property type="molecule type" value="Genomic_DNA"/>
</dbReference>
<feature type="compositionally biased region" description="Pro residues" evidence="1">
    <location>
        <begin position="37"/>
        <end position="46"/>
    </location>
</feature>
<gene>
    <name evidence="2" type="ORF">GCM10010497_47410</name>
</gene>
<proteinExistence type="predicted"/>
<reference evidence="2 3" key="1">
    <citation type="journal article" date="2014" name="Int. J. Syst. Evol. Microbiol.">
        <title>Complete genome sequence of Corynebacterium casei LMG S-19264T (=DSM 44701T), isolated from a smear-ripened cheese.</title>
        <authorList>
            <consortium name="US DOE Joint Genome Institute (JGI-PGF)"/>
            <person name="Walter F."/>
            <person name="Albersmeier A."/>
            <person name="Kalinowski J."/>
            <person name="Ruckert C."/>
        </authorList>
    </citation>
    <scope>NUCLEOTIDE SEQUENCE [LARGE SCALE GENOMIC DNA]</scope>
    <source>
        <strain evidence="2 3">JCM 4205</strain>
    </source>
</reference>
<dbReference type="AlphaFoldDB" id="A0AAV4KND7"/>
<dbReference type="Proteomes" id="UP000642014">
    <property type="component" value="Unassembled WGS sequence"/>
</dbReference>
<sequence>MQPVVVDHHEAYAHPRHSPFSEARRSSGGPEPGKLHAPPPRIPPIPDIGTPAGPSGGPEGPAGRAVRRQRGTAKETSR</sequence>
<feature type="compositionally biased region" description="Basic and acidic residues" evidence="1">
    <location>
        <begin position="1"/>
        <end position="13"/>
    </location>
</feature>
<protein>
    <submittedName>
        <fullName evidence="2">Uncharacterized protein</fullName>
    </submittedName>
</protein>